<protein>
    <submittedName>
        <fullName evidence="6">Glycosyltransferase family 2 protein</fullName>
    </submittedName>
</protein>
<evidence type="ECO:0000313" key="7">
    <source>
        <dbReference type="Proteomes" id="UP000823617"/>
    </source>
</evidence>
<dbReference type="Pfam" id="PF00535">
    <property type="entry name" value="Glycos_transf_2"/>
    <property type="match status" value="1"/>
</dbReference>
<comment type="similarity">
    <text evidence="1">Belongs to the glycosyltransferase 2 family.</text>
</comment>
<feature type="transmembrane region" description="Helical" evidence="4">
    <location>
        <begin position="300"/>
        <end position="320"/>
    </location>
</feature>
<reference evidence="6" key="2">
    <citation type="journal article" date="2021" name="PeerJ">
        <title>Extensive microbial diversity within the chicken gut microbiome revealed by metagenomics and culture.</title>
        <authorList>
            <person name="Gilroy R."/>
            <person name="Ravi A."/>
            <person name="Getino M."/>
            <person name="Pursley I."/>
            <person name="Horton D.L."/>
            <person name="Alikhan N.F."/>
            <person name="Baker D."/>
            <person name="Gharbi K."/>
            <person name="Hall N."/>
            <person name="Watson M."/>
            <person name="Adriaenssens E.M."/>
            <person name="Foster-Nyarko E."/>
            <person name="Jarju S."/>
            <person name="Secka A."/>
            <person name="Antonio M."/>
            <person name="Oren A."/>
            <person name="Chaudhuri R.R."/>
            <person name="La Ragione R."/>
            <person name="Hildebrand F."/>
            <person name="Pallen M.J."/>
        </authorList>
    </citation>
    <scope>NUCLEOTIDE SEQUENCE</scope>
    <source>
        <strain evidence="6">B1-3475</strain>
    </source>
</reference>
<dbReference type="PANTHER" id="PTHR43179:SF12">
    <property type="entry name" value="GALACTOFURANOSYLTRANSFERASE GLFT2"/>
    <property type="match status" value="1"/>
</dbReference>
<name>A0A9D9HJB2_9BACT</name>
<dbReference type="InterPro" id="IPR029044">
    <property type="entry name" value="Nucleotide-diphossugar_trans"/>
</dbReference>
<comment type="caution">
    <text evidence="6">The sequence shown here is derived from an EMBL/GenBank/DDBJ whole genome shotgun (WGS) entry which is preliminary data.</text>
</comment>
<feature type="domain" description="Glycosyltransferase 2-like" evidence="5">
    <location>
        <begin position="15"/>
        <end position="135"/>
    </location>
</feature>
<dbReference type="PANTHER" id="PTHR43179">
    <property type="entry name" value="RHAMNOSYLTRANSFERASE WBBL"/>
    <property type="match status" value="1"/>
</dbReference>
<dbReference type="GO" id="GO:0016757">
    <property type="term" value="F:glycosyltransferase activity"/>
    <property type="evidence" value="ECO:0007669"/>
    <property type="project" value="UniProtKB-KW"/>
</dbReference>
<accession>A0A9D9HJB2</accession>
<dbReference type="CDD" id="cd04186">
    <property type="entry name" value="GT_2_like_c"/>
    <property type="match status" value="1"/>
</dbReference>
<dbReference type="AlphaFoldDB" id="A0A9D9HJB2"/>
<dbReference type="Proteomes" id="UP000823617">
    <property type="component" value="Unassembled WGS sequence"/>
</dbReference>
<evidence type="ECO:0000256" key="3">
    <source>
        <dbReference type="ARBA" id="ARBA00022679"/>
    </source>
</evidence>
<dbReference type="InterPro" id="IPR001173">
    <property type="entry name" value="Glyco_trans_2-like"/>
</dbReference>
<keyword evidence="2" id="KW-0328">Glycosyltransferase</keyword>
<dbReference type="SUPFAM" id="SSF53448">
    <property type="entry name" value="Nucleotide-diphospho-sugar transferases"/>
    <property type="match status" value="1"/>
</dbReference>
<reference evidence="6" key="1">
    <citation type="submission" date="2020-10" db="EMBL/GenBank/DDBJ databases">
        <authorList>
            <person name="Gilroy R."/>
        </authorList>
    </citation>
    <scope>NUCLEOTIDE SEQUENCE</scope>
    <source>
        <strain evidence="6">B1-3475</strain>
    </source>
</reference>
<evidence type="ECO:0000313" key="6">
    <source>
        <dbReference type="EMBL" id="MBO8454890.1"/>
    </source>
</evidence>
<dbReference type="Gene3D" id="3.90.550.10">
    <property type="entry name" value="Spore Coat Polysaccharide Biosynthesis Protein SpsA, Chain A"/>
    <property type="match status" value="1"/>
</dbReference>
<evidence type="ECO:0000259" key="5">
    <source>
        <dbReference type="Pfam" id="PF00535"/>
    </source>
</evidence>
<proteinExistence type="inferred from homology"/>
<dbReference type="EMBL" id="JADIMK010000007">
    <property type="protein sequence ID" value="MBO8454890.1"/>
    <property type="molecule type" value="Genomic_DNA"/>
</dbReference>
<organism evidence="6 7">
    <name type="scientific">Candidatus Cryptobacteroides intestinigallinarum</name>
    <dbReference type="NCBI Taxonomy" id="2840767"/>
    <lineage>
        <taxon>Bacteria</taxon>
        <taxon>Pseudomonadati</taxon>
        <taxon>Bacteroidota</taxon>
        <taxon>Bacteroidia</taxon>
        <taxon>Bacteroidales</taxon>
        <taxon>Candidatus Cryptobacteroides</taxon>
    </lineage>
</organism>
<evidence type="ECO:0000256" key="4">
    <source>
        <dbReference type="SAM" id="Phobius"/>
    </source>
</evidence>
<gene>
    <name evidence="6" type="ORF">IAC08_00585</name>
</gene>
<keyword evidence="3" id="KW-0808">Transferase</keyword>
<evidence type="ECO:0000256" key="1">
    <source>
        <dbReference type="ARBA" id="ARBA00006739"/>
    </source>
</evidence>
<keyword evidence="4" id="KW-0472">Membrane</keyword>
<evidence type="ECO:0000256" key="2">
    <source>
        <dbReference type="ARBA" id="ARBA00022676"/>
    </source>
</evidence>
<keyword evidence="4" id="KW-1133">Transmembrane helix</keyword>
<keyword evidence="4" id="KW-0812">Transmembrane</keyword>
<sequence length="383" mass="43739">MAEESQKLIVARTAVVILNWNGRSFLERFLPGLLASIHSPEDEVIVADNASTDGSMEMMAERFPQVRTMVFSRNFGFTGGYNMAFERISCRYFLLLNSDIEVPDNWLGPLVRWMDTHPDCGICAPKLHSWQEKDMFEYAGAAGGYIDSLGYPFCRGRVMKKLERDTGQYDTPADVFWVTGACLMTRSSLWKQLGGLDARFFAHMEEIDFCWRAQLAGYKVTVVPESTVWHIGGGTLPQNSPWKLYLNFRNNLLMLDNNLAATYYAELCRKDRTALPESGKLSQQDGRPLMKIHRQARRKAARLIFFRMILDGCSAAVYLVTFRWKYFMSVVKAHRDFRKLRTEKPNTGEDMTHALTALPHVRGIYRGWMIPRAILGISIGGKE</sequence>